<dbReference type="EMBL" id="BARS01005327">
    <property type="protein sequence ID" value="GAF71710.1"/>
    <property type="molecule type" value="Genomic_DNA"/>
</dbReference>
<dbReference type="InterPro" id="IPR036676">
    <property type="entry name" value="PurM-like_C_sf"/>
</dbReference>
<dbReference type="GO" id="GO:0009228">
    <property type="term" value="P:thiamine biosynthetic process"/>
    <property type="evidence" value="ECO:0007669"/>
    <property type="project" value="InterPro"/>
</dbReference>
<reference evidence="2" key="1">
    <citation type="journal article" date="2014" name="Front. Microbiol.">
        <title>High frequency of phylogenetically diverse reductive dehalogenase-homologous genes in deep subseafloor sedimentary metagenomes.</title>
        <authorList>
            <person name="Kawai M."/>
            <person name="Futagami T."/>
            <person name="Toyoda A."/>
            <person name="Takaki Y."/>
            <person name="Nishi S."/>
            <person name="Hori S."/>
            <person name="Arai W."/>
            <person name="Tsubouchi T."/>
            <person name="Morono Y."/>
            <person name="Uchiyama I."/>
            <person name="Ito T."/>
            <person name="Fujiyama A."/>
            <person name="Inagaki F."/>
            <person name="Takami H."/>
        </authorList>
    </citation>
    <scope>NUCLEOTIDE SEQUENCE</scope>
    <source>
        <strain evidence="2">Expedition CK06-06</strain>
    </source>
</reference>
<dbReference type="SUPFAM" id="SSF56042">
    <property type="entry name" value="PurM C-terminal domain-like"/>
    <property type="match status" value="1"/>
</dbReference>
<dbReference type="InterPro" id="IPR006283">
    <property type="entry name" value="ThiL-like"/>
</dbReference>
<comment type="caution">
    <text evidence="2">The sequence shown here is derived from an EMBL/GenBank/DDBJ whole genome shotgun (WGS) entry which is preliminary data.</text>
</comment>
<dbReference type="Pfam" id="PF02769">
    <property type="entry name" value="AIRS_C"/>
    <property type="match status" value="1"/>
</dbReference>
<dbReference type="PANTHER" id="PTHR30270:SF0">
    <property type="entry name" value="THIAMINE-MONOPHOSPHATE KINASE"/>
    <property type="match status" value="1"/>
</dbReference>
<dbReference type="PANTHER" id="PTHR30270">
    <property type="entry name" value="THIAMINE-MONOPHOSPHATE KINASE"/>
    <property type="match status" value="1"/>
</dbReference>
<evidence type="ECO:0000259" key="1">
    <source>
        <dbReference type="Pfam" id="PF02769"/>
    </source>
</evidence>
<dbReference type="InterPro" id="IPR010918">
    <property type="entry name" value="PurM-like_C_dom"/>
</dbReference>
<protein>
    <recommendedName>
        <fullName evidence="1">PurM-like C-terminal domain-containing protein</fullName>
    </recommendedName>
</protein>
<dbReference type="GO" id="GO:0009030">
    <property type="term" value="F:thiamine-phosphate kinase activity"/>
    <property type="evidence" value="ECO:0007669"/>
    <property type="project" value="InterPro"/>
</dbReference>
<name>X0T6J8_9ZZZZ</name>
<organism evidence="2">
    <name type="scientific">marine sediment metagenome</name>
    <dbReference type="NCBI Taxonomy" id="412755"/>
    <lineage>
        <taxon>unclassified sequences</taxon>
        <taxon>metagenomes</taxon>
        <taxon>ecological metagenomes</taxon>
    </lineage>
</organism>
<feature type="non-terminal residue" evidence="2">
    <location>
        <position position="1"/>
    </location>
</feature>
<gene>
    <name evidence="2" type="ORF">S01H1_10443</name>
</gene>
<dbReference type="Gene3D" id="3.90.650.10">
    <property type="entry name" value="PurM-like C-terminal domain"/>
    <property type="match status" value="1"/>
</dbReference>
<dbReference type="AlphaFoldDB" id="X0T6J8"/>
<sequence length="185" mass="19878">EEEVLYRSGAKVGDVVFLTGSVGSAAAGLDIILKGRGSDEWEELIEAQHNPYPQIKAGRTIASMRVANSLIDVSDGVAADLGHICTESKLGAIIEEKMIPTTEQFRAYCEKFQEDSRHLSLQVGEDYVLLGTVPVKSAARLQEALESNGCQFHSIGNTVAESGLRLEGSDGSVEVIGASGWDHFR</sequence>
<proteinExistence type="predicted"/>
<feature type="domain" description="PurM-like C-terminal" evidence="1">
    <location>
        <begin position="11"/>
        <end position="166"/>
    </location>
</feature>
<accession>X0T6J8</accession>
<evidence type="ECO:0000313" key="2">
    <source>
        <dbReference type="EMBL" id="GAF71710.1"/>
    </source>
</evidence>